<organism evidence="2 3">
    <name type="scientific">Pyrococcus yayanosii (strain CH1 / JCM 16557)</name>
    <dbReference type="NCBI Taxonomy" id="529709"/>
    <lineage>
        <taxon>Archaea</taxon>
        <taxon>Methanobacteriati</taxon>
        <taxon>Methanobacteriota</taxon>
        <taxon>Thermococci</taxon>
        <taxon>Thermococcales</taxon>
        <taxon>Thermococcaceae</taxon>
        <taxon>Pyrococcus</taxon>
    </lineage>
</organism>
<keyword evidence="1" id="KW-0472">Membrane</keyword>
<feature type="transmembrane region" description="Helical" evidence="1">
    <location>
        <begin position="77"/>
        <end position="100"/>
    </location>
</feature>
<dbReference type="InterPro" id="IPR003784">
    <property type="entry name" value="BioY"/>
</dbReference>
<dbReference type="Gene3D" id="1.10.1760.20">
    <property type="match status" value="1"/>
</dbReference>
<keyword evidence="1" id="KW-1133">Transmembrane helix</keyword>
<dbReference type="Pfam" id="PF02632">
    <property type="entry name" value="BioY"/>
    <property type="match status" value="1"/>
</dbReference>
<proteinExistence type="predicted"/>
<sequence length="111" mass="11657">MGALGLPVFANFSGGISHVLGPTGGYILAFPVAALIAGIFYEKSLPWRFLGTIIGLAVIYLLGWLRLGLFFGDFGKAFAVGVVPFILLDIVKAAVAVAIAQAIRRRAGHSL</sequence>
<accession>F8AJG2</accession>
<feature type="transmembrane region" description="Helical" evidence="1">
    <location>
        <begin position="47"/>
        <end position="65"/>
    </location>
</feature>
<dbReference type="STRING" id="529709.PYCH_14420"/>
<name>F8AJG2_PYRYC</name>
<keyword evidence="1" id="KW-0812">Transmembrane</keyword>
<evidence type="ECO:0000313" key="3">
    <source>
        <dbReference type="Proteomes" id="UP000008386"/>
    </source>
</evidence>
<dbReference type="Proteomes" id="UP000008386">
    <property type="component" value="Chromosome"/>
</dbReference>
<protein>
    <submittedName>
        <fullName evidence="2">BioY protein</fullName>
    </submittedName>
</protein>
<dbReference type="EMBL" id="CP002779">
    <property type="protein sequence ID" value="AEH25112.1"/>
    <property type="molecule type" value="Genomic_DNA"/>
</dbReference>
<dbReference type="eggNOG" id="arCOG02986">
    <property type="taxonomic scope" value="Archaea"/>
</dbReference>
<dbReference type="AlphaFoldDB" id="F8AJG2"/>
<gene>
    <name evidence="2" type="ordered locus">PYCH_14420</name>
</gene>
<feature type="transmembrane region" description="Helical" evidence="1">
    <location>
        <begin position="20"/>
        <end position="40"/>
    </location>
</feature>
<dbReference type="PANTHER" id="PTHR34295">
    <property type="entry name" value="BIOTIN TRANSPORTER BIOY"/>
    <property type="match status" value="1"/>
</dbReference>
<evidence type="ECO:0000256" key="1">
    <source>
        <dbReference type="SAM" id="Phobius"/>
    </source>
</evidence>
<keyword evidence="3" id="KW-1185">Reference proteome</keyword>
<dbReference type="HOGENOM" id="CLU_077931_3_2_2"/>
<dbReference type="GO" id="GO:0005886">
    <property type="term" value="C:plasma membrane"/>
    <property type="evidence" value="ECO:0007669"/>
    <property type="project" value="InterPro"/>
</dbReference>
<evidence type="ECO:0000313" key="2">
    <source>
        <dbReference type="EMBL" id="AEH25112.1"/>
    </source>
</evidence>
<dbReference type="KEGG" id="pya:PYCH_14420"/>
<dbReference type="PANTHER" id="PTHR34295:SF1">
    <property type="entry name" value="BIOTIN TRANSPORTER BIOY"/>
    <property type="match status" value="1"/>
</dbReference>
<dbReference type="GO" id="GO:0015225">
    <property type="term" value="F:biotin transmembrane transporter activity"/>
    <property type="evidence" value="ECO:0007669"/>
    <property type="project" value="InterPro"/>
</dbReference>
<reference evidence="2 3" key="1">
    <citation type="journal article" date="2011" name="J. Bacteriol.">
        <title>Complete genome sequence of the obligate piezophilic hyperthermophilic archaeon Pyrococcus yayanosii CH1.</title>
        <authorList>
            <person name="Jun X."/>
            <person name="Lupeng L."/>
            <person name="Minjuan X."/>
            <person name="Oger P."/>
            <person name="Fengping W."/>
            <person name="Jebbar M."/>
            <person name="Xiang X."/>
        </authorList>
    </citation>
    <scope>NUCLEOTIDE SEQUENCE [LARGE SCALE GENOMIC DNA]</scope>
    <source>
        <strain evidence="3">CH1 / JCM 16557</strain>
    </source>
</reference>